<reference evidence="2" key="1">
    <citation type="submission" date="2013-10" db="EMBL/GenBank/DDBJ databases">
        <title>Genomic analysis of the causative agents of coccidiosis in chickens.</title>
        <authorList>
            <person name="Reid A.J."/>
            <person name="Blake D."/>
            <person name="Billington K."/>
            <person name="Browne H."/>
            <person name="Dunn M."/>
            <person name="Hung S."/>
            <person name="Kawahara F."/>
            <person name="Miranda-Saavedra D."/>
            <person name="Mourier T."/>
            <person name="Nagra H."/>
            <person name="Otto T.D."/>
            <person name="Rawlings N."/>
            <person name="Sanchez A."/>
            <person name="Sanders M."/>
            <person name="Subramaniam C."/>
            <person name="Tay Y."/>
            <person name="Dear P."/>
            <person name="Doerig C."/>
            <person name="Gruber A."/>
            <person name="Parkinson J."/>
            <person name="Shirley M."/>
            <person name="Wan K.L."/>
            <person name="Berriman M."/>
            <person name="Tomley F."/>
            <person name="Pain A."/>
        </authorList>
    </citation>
    <scope>NUCLEOTIDE SEQUENCE [LARGE SCALE GENOMIC DNA]</scope>
    <source>
        <strain evidence="2">Houghton</strain>
    </source>
</reference>
<evidence type="ECO:0000313" key="3">
    <source>
        <dbReference type="Proteomes" id="UP000030744"/>
    </source>
</evidence>
<sequence length="240" mass="26615">MESAGVLQDASALRYTALYATLKGEHTRAPVVSACASTSLFVILMATLTPADALLIAPVHSSPTLAPADRHCKQSSSCGGRFHGLKCAGPVDWMQQWLSPKNCSAALVASVILERMCMALECLELERLLVNLIVSRVPFWWNDIHTQVIRRLKQRLVDCTSLQVPEYSKAHQLYTDASGHTTGDVLEQELGYVMSPVQYKYSAYDQELLALVMPFEKRKYILEATDDMDHQALAQQLNSS</sequence>
<evidence type="ECO:0000259" key="1">
    <source>
        <dbReference type="Pfam" id="PF17919"/>
    </source>
</evidence>
<protein>
    <recommendedName>
        <fullName evidence="1">Reverse transcriptase/retrotransposon-derived protein RNase H-like domain-containing protein</fullName>
    </recommendedName>
</protein>
<organism evidence="2 3">
    <name type="scientific">Eimeria mitis</name>
    <dbReference type="NCBI Taxonomy" id="44415"/>
    <lineage>
        <taxon>Eukaryota</taxon>
        <taxon>Sar</taxon>
        <taxon>Alveolata</taxon>
        <taxon>Apicomplexa</taxon>
        <taxon>Conoidasida</taxon>
        <taxon>Coccidia</taxon>
        <taxon>Eucoccidiorida</taxon>
        <taxon>Eimeriorina</taxon>
        <taxon>Eimeriidae</taxon>
        <taxon>Eimeria</taxon>
    </lineage>
</organism>
<dbReference type="PANTHER" id="PTHR34072:SF52">
    <property type="entry name" value="RIBONUCLEASE H"/>
    <property type="match status" value="1"/>
</dbReference>
<dbReference type="SUPFAM" id="SSF56672">
    <property type="entry name" value="DNA/RNA polymerases"/>
    <property type="match status" value="1"/>
</dbReference>
<proteinExistence type="predicted"/>
<accession>U6KG69</accession>
<dbReference type="AlphaFoldDB" id="U6KG69"/>
<dbReference type="InterPro" id="IPR043502">
    <property type="entry name" value="DNA/RNA_pol_sf"/>
</dbReference>
<dbReference type="GeneID" id="25375396"/>
<dbReference type="EMBL" id="HG688053">
    <property type="protein sequence ID" value="CDJ35257.1"/>
    <property type="molecule type" value="Genomic_DNA"/>
</dbReference>
<evidence type="ECO:0000313" key="2">
    <source>
        <dbReference type="EMBL" id="CDJ35257.1"/>
    </source>
</evidence>
<dbReference type="Pfam" id="PF17919">
    <property type="entry name" value="RT_RNaseH_2"/>
    <property type="match status" value="1"/>
</dbReference>
<dbReference type="Proteomes" id="UP000030744">
    <property type="component" value="Unassembled WGS sequence"/>
</dbReference>
<dbReference type="PANTHER" id="PTHR34072">
    <property type="entry name" value="ENZYMATIC POLYPROTEIN-RELATED"/>
    <property type="match status" value="1"/>
</dbReference>
<dbReference type="VEuPathDB" id="ToxoDB:EMH_0003470"/>
<name>U6KG69_9EIME</name>
<dbReference type="InterPro" id="IPR041577">
    <property type="entry name" value="RT_RNaseH_2"/>
</dbReference>
<dbReference type="RefSeq" id="XP_013357819.1">
    <property type="nucleotide sequence ID" value="XM_013502365.1"/>
</dbReference>
<keyword evidence="3" id="KW-1185">Reference proteome</keyword>
<reference evidence="2" key="2">
    <citation type="submission" date="2013-10" db="EMBL/GenBank/DDBJ databases">
        <authorList>
            <person name="Aslett M."/>
        </authorList>
    </citation>
    <scope>NUCLEOTIDE SEQUENCE [LARGE SCALE GENOMIC DNA]</scope>
    <source>
        <strain evidence="2">Houghton</strain>
    </source>
</reference>
<gene>
    <name evidence="2" type="ORF">EMH_0003470</name>
</gene>
<dbReference type="OrthoDB" id="1909920at2759"/>
<feature type="domain" description="Reverse transcriptase/retrotransposon-derived protein RNase H-like" evidence="1">
    <location>
        <begin position="141"/>
        <end position="224"/>
    </location>
</feature>